<gene>
    <name evidence="12" type="ORF">CDL15_Pgr020594</name>
    <name evidence="13" type="ORF">CRG98_040249</name>
</gene>
<keyword evidence="10" id="KW-0472">Membrane</keyword>
<evidence type="ECO:0000256" key="4">
    <source>
        <dbReference type="ARBA" id="ARBA00022679"/>
    </source>
</evidence>
<feature type="domain" description="RING-type" evidence="11">
    <location>
        <begin position="98"/>
        <end position="140"/>
    </location>
</feature>
<keyword evidence="10" id="KW-1133">Transmembrane helix</keyword>
<dbReference type="PANTHER" id="PTHR46913">
    <property type="entry name" value="RING-H2 FINGER PROTEIN ATL16"/>
    <property type="match status" value="1"/>
</dbReference>
<dbReference type="Pfam" id="PF13639">
    <property type="entry name" value="zf-RING_2"/>
    <property type="match status" value="1"/>
</dbReference>
<dbReference type="EC" id="2.3.2.27" evidence="3"/>
<organism evidence="12 14">
    <name type="scientific">Punica granatum</name>
    <name type="common">Pomegranate</name>
    <dbReference type="NCBI Taxonomy" id="22663"/>
    <lineage>
        <taxon>Eukaryota</taxon>
        <taxon>Viridiplantae</taxon>
        <taxon>Streptophyta</taxon>
        <taxon>Embryophyta</taxon>
        <taxon>Tracheophyta</taxon>
        <taxon>Spermatophyta</taxon>
        <taxon>Magnoliopsida</taxon>
        <taxon>eudicotyledons</taxon>
        <taxon>Gunneridae</taxon>
        <taxon>Pentapetalae</taxon>
        <taxon>rosids</taxon>
        <taxon>malvids</taxon>
        <taxon>Myrtales</taxon>
        <taxon>Lythraceae</taxon>
        <taxon>Punica</taxon>
    </lineage>
</organism>
<evidence type="ECO:0000256" key="9">
    <source>
        <dbReference type="PROSITE-ProRule" id="PRU00175"/>
    </source>
</evidence>
<dbReference type="CDD" id="cd16461">
    <property type="entry name" value="RING-H2_EL5-like"/>
    <property type="match status" value="1"/>
</dbReference>
<keyword evidence="8" id="KW-0862">Zinc</keyword>
<name>A0A218VVP5_PUNGR</name>
<dbReference type="GO" id="GO:0008270">
    <property type="term" value="F:zinc ion binding"/>
    <property type="evidence" value="ECO:0007669"/>
    <property type="project" value="UniProtKB-KW"/>
</dbReference>
<dbReference type="STRING" id="22663.A0A218VVP5"/>
<dbReference type="PANTHER" id="PTHR46913:SF22">
    <property type="entry name" value="RING-TYPE E3 UBIQUITIN TRANSFERASE"/>
    <property type="match status" value="1"/>
</dbReference>
<dbReference type="Proteomes" id="UP000233551">
    <property type="component" value="Unassembled WGS sequence"/>
</dbReference>
<dbReference type="EMBL" id="MTKT01005809">
    <property type="protein sequence ID" value="OWM64627.1"/>
    <property type="molecule type" value="Genomic_DNA"/>
</dbReference>
<dbReference type="GO" id="GO:0016567">
    <property type="term" value="P:protein ubiquitination"/>
    <property type="evidence" value="ECO:0007669"/>
    <property type="project" value="UniProtKB-UniPathway"/>
</dbReference>
<keyword evidence="15" id="KW-1185">Reference proteome</keyword>
<keyword evidence="6 9" id="KW-0863">Zinc-finger</keyword>
<dbReference type="EMBL" id="PGOL01003818">
    <property type="protein sequence ID" value="PKI39383.1"/>
    <property type="molecule type" value="Genomic_DNA"/>
</dbReference>
<accession>A0A218VVP5</accession>
<proteinExistence type="predicted"/>
<evidence type="ECO:0000256" key="10">
    <source>
        <dbReference type="SAM" id="Phobius"/>
    </source>
</evidence>
<dbReference type="AlphaFoldDB" id="A0A218VVP5"/>
<dbReference type="Proteomes" id="UP000197138">
    <property type="component" value="Unassembled WGS sequence"/>
</dbReference>
<evidence type="ECO:0000256" key="3">
    <source>
        <dbReference type="ARBA" id="ARBA00012483"/>
    </source>
</evidence>
<dbReference type="UniPathway" id="UPA00143"/>
<dbReference type="InterPro" id="IPR044600">
    <property type="entry name" value="ATL1/ATL16-like"/>
</dbReference>
<dbReference type="InterPro" id="IPR001841">
    <property type="entry name" value="Znf_RING"/>
</dbReference>
<comment type="catalytic activity">
    <reaction evidence="1">
        <text>S-ubiquitinyl-[E2 ubiquitin-conjugating enzyme]-L-cysteine + [acceptor protein]-L-lysine = [E2 ubiquitin-conjugating enzyme]-L-cysteine + N(6)-ubiquitinyl-[acceptor protein]-L-lysine.</text>
        <dbReference type="EC" id="2.3.2.27"/>
    </reaction>
</comment>
<keyword evidence="4" id="KW-0808">Transferase</keyword>
<evidence type="ECO:0000313" key="15">
    <source>
        <dbReference type="Proteomes" id="UP000233551"/>
    </source>
</evidence>
<evidence type="ECO:0000256" key="5">
    <source>
        <dbReference type="ARBA" id="ARBA00022723"/>
    </source>
</evidence>
<evidence type="ECO:0000313" key="12">
    <source>
        <dbReference type="EMBL" id="OWM64627.1"/>
    </source>
</evidence>
<evidence type="ECO:0000256" key="7">
    <source>
        <dbReference type="ARBA" id="ARBA00022786"/>
    </source>
</evidence>
<reference evidence="13 15" key="3">
    <citation type="submission" date="2017-11" db="EMBL/GenBank/DDBJ databases">
        <title>De-novo sequencing of pomegranate (Punica granatum L.) genome.</title>
        <authorList>
            <person name="Akparov Z."/>
            <person name="Amiraslanov A."/>
            <person name="Hajiyeva S."/>
            <person name="Abbasov M."/>
            <person name="Kaur K."/>
            <person name="Hamwieh A."/>
            <person name="Solovyev V."/>
            <person name="Salamov A."/>
            <person name="Braich B."/>
            <person name="Kosarev P."/>
            <person name="Mahmoud A."/>
            <person name="Hajiyev E."/>
            <person name="Babayeva S."/>
            <person name="Izzatullayeva V."/>
            <person name="Mammadov A."/>
            <person name="Mammadov A."/>
            <person name="Sharifova S."/>
            <person name="Ojaghi J."/>
            <person name="Eynullazada K."/>
            <person name="Bayramov B."/>
            <person name="Abdulazimova A."/>
            <person name="Shahmuradov I."/>
        </authorList>
    </citation>
    <scope>NUCLEOTIDE SEQUENCE [LARGE SCALE GENOMIC DNA]</scope>
    <source>
        <strain evidence="13">AG2017</strain>
        <strain evidence="15">cv. AG2017</strain>
        <tissue evidence="13">Leaf</tissue>
    </source>
</reference>
<protein>
    <recommendedName>
        <fullName evidence="3">RING-type E3 ubiquitin transferase</fullName>
        <ecNumber evidence="3">2.3.2.27</ecNumber>
    </recommendedName>
</protein>
<reference evidence="14" key="1">
    <citation type="journal article" date="2017" name="Plant J.">
        <title>The pomegranate (Punica granatum L.) genome and the genomics of punicalagin biosynthesis.</title>
        <authorList>
            <person name="Qin G."/>
            <person name="Xu C."/>
            <person name="Ming R."/>
            <person name="Tang H."/>
            <person name="Guyot R."/>
            <person name="Kramer E.M."/>
            <person name="Hu Y."/>
            <person name="Yi X."/>
            <person name="Qi Y."/>
            <person name="Xu X."/>
            <person name="Gao Z."/>
            <person name="Pan H."/>
            <person name="Jian J."/>
            <person name="Tian Y."/>
            <person name="Yue Z."/>
            <person name="Xu Y."/>
        </authorList>
    </citation>
    <scope>NUCLEOTIDE SEQUENCE [LARGE SCALE GENOMIC DNA]</scope>
    <source>
        <strain evidence="14">cv. Dabenzi</strain>
    </source>
</reference>
<evidence type="ECO:0000256" key="2">
    <source>
        <dbReference type="ARBA" id="ARBA00004906"/>
    </source>
</evidence>
<comment type="caution">
    <text evidence="12">The sequence shown here is derived from an EMBL/GenBank/DDBJ whole genome shotgun (WGS) entry which is preliminary data.</text>
</comment>
<keyword evidence="10" id="KW-0812">Transmembrane</keyword>
<dbReference type="SMART" id="SM00184">
    <property type="entry name" value="RING"/>
    <property type="match status" value="1"/>
</dbReference>
<keyword evidence="5" id="KW-0479">Metal-binding</keyword>
<dbReference type="SUPFAM" id="SSF57850">
    <property type="entry name" value="RING/U-box"/>
    <property type="match status" value="1"/>
</dbReference>
<evidence type="ECO:0000313" key="14">
    <source>
        <dbReference type="Proteomes" id="UP000197138"/>
    </source>
</evidence>
<evidence type="ECO:0000256" key="1">
    <source>
        <dbReference type="ARBA" id="ARBA00000900"/>
    </source>
</evidence>
<dbReference type="GO" id="GO:0061630">
    <property type="term" value="F:ubiquitin protein ligase activity"/>
    <property type="evidence" value="ECO:0007669"/>
    <property type="project" value="UniProtKB-EC"/>
</dbReference>
<dbReference type="PROSITE" id="PS50089">
    <property type="entry name" value="ZF_RING_2"/>
    <property type="match status" value="1"/>
</dbReference>
<keyword evidence="7" id="KW-0833">Ubl conjugation pathway</keyword>
<evidence type="ECO:0000259" key="11">
    <source>
        <dbReference type="PROSITE" id="PS50089"/>
    </source>
</evidence>
<comment type="pathway">
    <text evidence="2">Protein modification; protein ubiquitination.</text>
</comment>
<feature type="transmembrane region" description="Helical" evidence="10">
    <location>
        <begin position="12"/>
        <end position="30"/>
    </location>
</feature>
<sequence>MDDHRPGIDLSPLFMALLGILAGMVVVATYQCIASNCFQRGQAPLQDPERGLQSTARLHTRSGLAGEISMPANGITSEQSASGSSIFKYKNKFGEGTCAVCLCEFSEDEDIRVLPECAHTFHAGCIDMWLFSHSNCPLCRAETSISGNALSAPHSSGAELHGVAD</sequence>
<reference evidence="12" key="2">
    <citation type="submission" date="2017-06" db="EMBL/GenBank/DDBJ databases">
        <title>The pomegranate genome and the genomics of punicalagin biosynthesis.</title>
        <authorList>
            <person name="Xu C."/>
        </authorList>
    </citation>
    <scope>NUCLEOTIDE SEQUENCE [LARGE SCALE GENOMIC DNA]</scope>
    <source>
        <tissue evidence="12">Fresh leaf</tissue>
    </source>
</reference>
<evidence type="ECO:0000256" key="6">
    <source>
        <dbReference type="ARBA" id="ARBA00022771"/>
    </source>
</evidence>
<dbReference type="InterPro" id="IPR013083">
    <property type="entry name" value="Znf_RING/FYVE/PHD"/>
</dbReference>
<evidence type="ECO:0000256" key="8">
    <source>
        <dbReference type="ARBA" id="ARBA00022833"/>
    </source>
</evidence>
<evidence type="ECO:0000313" key="13">
    <source>
        <dbReference type="EMBL" id="PKI39383.1"/>
    </source>
</evidence>
<dbReference type="Gene3D" id="3.30.40.10">
    <property type="entry name" value="Zinc/RING finger domain, C3HC4 (zinc finger)"/>
    <property type="match status" value="1"/>
</dbReference>